<protein>
    <recommendedName>
        <fullName evidence="2">HMG box domain-containing protein</fullName>
    </recommendedName>
</protein>
<feature type="compositionally biased region" description="Basic and acidic residues" evidence="1">
    <location>
        <begin position="1"/>
        <end position="10"/>
    </location>
</feature>
<evidence type="ECO:0000313" key="3">
    <source>
        <dbReference type="EMBL" id="THH04385.1"/>
    </source>
</evidence>
<feature type="domain" description="HMG box" evidence="2">
    <location>
        <begin position="30"/>
        <end position="100"/>
    </location>
</feature>
<dbReference type="InterPro" id="IPR009071">
    <property type="entry name" value="HMG_box_dom"/>
</dbReference>
<dbReference type="AlphaFoldDB" id="A0A4S4KZT0"/>
<dbReference type="EMBL" id="SGPK01000349">
    <property type="protein sequence ID" value="THH04385.1"/>
    <property type="molecule type" value="Genomic_DNA"/>
</dbReference>
<feature type="region of interest" description="Disordered" evidence="1">
    <location>
        <begin position="1"/>
        <end position="32"/>
    </location>
</feature>
<evidence type="ECO:0000313" key="4">
    <source>
        <dbReference type="Proteomes" id="UP000308199"/>
    </source>
</evidence>
<dbReference type="InterPro" id="IPR036910">
    <property type="entry name" value="HMG_box_dom_sf"/>
</dbReference>
<feature type="compositionally biased region" description="Basic and acidic residues" evidence="1">
    <location>
        <begin position="75"/>
        <end position="101"/>
    </location>
</feature>
<proteinExistence type="predicted"/>
<evidence type="ECO:0000259" key="2">
    <source>
        <dbReference type="Pfam" id="PF09011"/>
    </source>
</evidence>
<dbReference type="Proteomes" id="UP000308199">
    <property type="component" value="Unassembled WGS sequence"/>
</dbReference>
<gene>
    <name evidence="3" type="ORF">EW145_g5561</name>
</gene>
<feature type="region of interest" description="Disordered" evidence="1">
    <location>
        <begin position="75"/>
        <end position="123"/>
    </location>
</feature>
<comment type="caution">
    <text evidence="3">The sequence shown here is derived from an EMBL/GenBank/DDBJ whole genome shotgun (WGS) entry which is preliminary data.</text>
</comment>
<dbReference type="Gene3D" id="1.10.30.10">
    <property type="entry name" value="High mobility group box domain"/>
    <property type="match status" value="1"/>
</dbReference>
<organism evidence="3 4">
    <name type="scientific">Phellinidium pouzarii</name>
    <dbReference type="NCBI Taxonomy" id="167371"/>
    <lineage>
        <taxon>Eukaryota</taxon>
        <taxon>Fungi</taxon>
        <taxon>Dikarya</taxon>
        <taxon>Basidiomycota</taxon>
        <taxon>Agaricomycotina</taxon>
        <taxon>Agaricomycetes</taxon>
        <taxon>Hymenochaetales</taxon>
        <taxon>Hymenochaetaceae</taxon>
        <taxon>Phellinidium</taxon>
    </lineage>
</organism>
<name>A0A4S4KZT0_9AGAM</name>
<keyword evidence="4" id="KW-1185">Reference proteome</keyword>
<accession>A0A4S4KZT0</accession>
<feature type="compositionally biased region" description="Acidic residues" evidence="1">
    <location>
        <begin position="113"/>
        <end position="123"/>
    </location>
</feature>
<reference evidence="3 4" key="1">
    <citation type="submission" date="2019-02" db="EMBL/GenBank/DDBJ databases">
        <title>Genome sequencing of the rare red list fungi Phellinidium pouzarii.</title>
        <authorList>
            <person name="Buettner E."/>
            <person name="Kellner H."/>
        </authorList>
    </citation>
    <scope>NUCLEOTIDE SEQUENCE [LARGE SCALE GENOMIC DNA]</scope>
    <source>
        <strain evidence="3 4">DSM 108285</strain>
    </source>
</reference>
<dbReference type="SUPFAM" id="SSF47095">
    <property type="entry name" value="HMG-box"/>
    <property type="match status" value="1"/>
</dbReference>
<evidence type="ECO:0000256" key="1">
    <source>
        <dbReference type="SAM" id="MobiDB-lite"/>
    </source>
</evidence>
<sequence length="123" mass="13455">MPRVASEKTTKTARKAAATASGDGKRIFSPKAKRQPSAYNMFVGIHLKEWKRDHPGIPIKEGMVAVAELWRDAAENPKRGQAPAKKEAKVPKAKVDKENAKKPKAKPKKEINVEEEGGDAGDE</sequence>
<dbReference type="OrthoDB" id="667577at2759"/>
<dbReference type="Pfam" id="PF09011">
    <property type="entry name" value="HMG_box_2"/>
    <property type="match status" value="1"/>
</dbReference>